<evidence type="ECO:0000313" key="15">
    <source>
        <dbReference type="Proteomes" id="UP000887568"/>
    </source>
</evidence>
<evidence type="ECO:0000256" key="1">
    <source>
        <dbReference type="ARBA" id="ARBA00004319"/>
    </source>
</evidence>
<reference evidence="14" key="1">
    <citation type="submission" date="2022-11" db="UniProtKB">
        <authorList>
            <consortium name="EnsemblMetazoa"/>
        </authorList>
    </citation>
    <scope>IDENTIFICATION</scope>
</reference>
<dbReference type="CTD" id="64374"/>
<dbReference type="AlphaFoldDB" id="A0A914B4L3"/>
<dbReference type="PANTHER" id="PTHR19316:SF35">
    <property type="entry name" value="NUCLEOTIDE EXCHANGE FACTOR SIL1"/>
    <property type="match status" value="1"/>
</dbReference>
<evidence type="ECO:0000256" key="3">
    <source>
        <dbReference type="ARBA" id="ARBA00015352"/>
    </source>
</evidence>
<keyword evidence="13" id="KW-1133">Transmembrane helix</keyword>
<dbReference type="InterPro" id="IPR016024">
    <property type="entry name" value="ARM-type_fold"/>
</dbReference>
<keyword evidence="15" id="KW-1185">Reference proteome</keyword>
<evidence type="ECO:0000256" key="4">
    <source>
        <dbReference type="ARBA" id="ARBA00022448"/>
    </source>
</evidence>
<dbReference type="OMA" id="FQPTHEW"/>
<dbReference type="GeneID" id="119739934"/>
<organism evidence="14 15">
    <name type="scientific">Patiria miniata</name>
    <name type="common">Bat star</name>
    <name type="synonym">Asterina miniata</name>
    <dbReference type="NCBI Taxonomy" id="46514"/>
    <lineage>
        <taxon>Eukaryota</taxon>
        <taxon>Metazoa</taxon>
        <taxon>Echinodermata</taxon>
        <taxon>Eleutherozoa</taxon>
        <taxon>Asterozoa</taxon>
        <taxon>Asteroidea</taxon>
        <taxon>Valvatacea</taxon>
        <taxon>Valvatida</taxon>
        <taxon>Asterinidae</taxon>
        <taxon>Patiria</taxon>
    </lineage>
</organism>
<keyword evidence="4" id="KW-0813">Transport</keyword>
<accession>A0A914B4L3</accession>
<dbReference type="RefSeq" id="XP_038071003.1">
    <property type="nucleotide sequence ID" value="XM_038215075.1"/>
</dbReference>
<keyword evidence="13" id="KW-0812">Transmembrane</keyword>
<keyword evidence="8" id="KW-0811">Translocation</keyword>
<evidence type="ECO:0000256" key="8">
    <source>
        <dbReference type="ARBA" id="ARBA00023010"/>
    </source>
</evidence>
<keyword evidence="7" id="KW-0653">Protein transport</keyword>
<keyword evidence="5" id="KW-0732">Signal</keyword>
<dbReference type="GO" id="GO:0015031">
    <property type="term" value="P:protein transport"/>
    <property type="evidence" value="ECO:0007669"/>
    <property type="project" value="UniProtKB-KW"/>
</dbReference>
<sequence length="487" mass="55329">MKSQGTASITMTTISNIRVFHTVAFALFLISCYFCVHGDNVRDKQKTAVVAVPTHDAVETDDNSMDATVEEEMDPEDLDVFLPTDQWQPIKEGQAIPAGLHVQISLKTGEKMAKLMDGDDGERYRKKASPQNDDIDTESKEGGEGTDPLSHQELKKALKKFKADQDDVQDQERIDQIRQKFRSMEELKKDFEEMKLKVETDVEIMRRLVEKFQREGASVEEQEAALFDLEFYAHQIDNAQDLITIGGFDLIIRALNDTRDVIRKQAAFVLGSAVQSNPKVQVEALERGAIQKLLHLLTASQPADIRKKAMYAISSLVRHFPYAQVKFLQLGGLDSFLELFRESDPGLLQLQVKAVTLLHDLLLEQKLLTQESEVGDALKQQRIQQYKQVNLLSEMMKQGWCEIIPSLLQAPEHDVREKVLLAMQLLLDECQMNYYKDKQLIGRLSELKSEYEKHALEEQVETGGTEDYFTQLSHLVTDIMGQLSLSP</sequence>
<dbReference type="PROSITE" id="PS51257">
    <property type="entry name" value="PROKAR_LIPOPROTEIN"/>
    <property type="match status" value="1"/>
</dbReference>
<dbReference type="PANTHER" id="PTHR19316">
    <property type="entry name" value="PROTEIN FOLDING REGULATOR"/>
    <property type="match status" value="1"/>
</dbReference>
<evidence type="ECO:0000256" key="2">
    <source>
        <dbReference type="ARBA" id="ARBA00010588"/>
    </source>
</evidence>
<dbReference type="EnsemblMetazoa" id="XM_038215075.1">
    <property type="protein sequence ID" value="XP_038071003.1"/>
    <property type="gene ID" value="LOC119739934"/>
</dbReference>
<feature type="coiled-coil region" evidence="11">
    <location>
        <begin position="151"/>
        <end position="197"/>
    </location>
</feature>
<name>A0A914B4L3_PATMI</name>
<evidence type="ECO:0000313" key="14">
    <source>
        <dbReference type="EnsemblMetazoa" id="XP_038071003.1"/>
    </source>
</evidence>
<dbReference type="InterPro" id="IPR011989">
    <property type="entry name" value="ARM-like"/>
</dbReference>
<dbReference type="InterPro" id="IPR050693">
    <property type="entry name" value="Hsp70_NEF-Inhibitors"/>
</dbReference>
<evidence type="ECO:0000256" key="11">
    <source>
        <dbReference type="SAM" id="Coils"/>
    </source>
</evidence>
<proteinExistence type="inferred from homology"/>
<evidence type="ECO:0000256" key="13">
    <source>
        <dbReference type="SAM" id="Phobius"/>
    </source>
</evidence>
<dbReference type="Proteomes" id="UP000887568">
    <property type="component" value="Unplaced"/>
</dbReference>
<dbReference type="OrthoDB" id="448649at2759"/>
<comment type="function">
    <text evidence="10">Required for protein translocation and folding in the endoplasmic reticulum (ER). Functions as a nucleotide exchange factor for the ER lumenal chaperone HSPA5.</text>
</comment>
<keyword evidence="9" id="KW-0325">Glycoprotein</keyword>
<dbReference type="FunFam" id="1.25.10.10:FF:000148">
    <property type="entry name" value="SIL1 nucleotide exchange factor"/>
    <property type="match status" value="1"/>
</dbReference>
<feature type="region of interest" description="Disordered" evidence="12">
    <location>
        <begin position="116"/>
        <end position="150"/>
    </location>
</feature>
<protein>
    <recommendedName>
        <fullName evidence="3">Nucleotide exchange factor SIL1</fullName>
    </recommendedName>
</protein>
<keyword evidence="13" id="KW-0472">Membrane</keyword>
<dbReference type="GO" id="GO:0005788">
    <property type="term" value="C:endoplasmic reticulum lumen"/>
    <property type="evidence" value="ECO:0007669"/>
    <property type="project" value="UniProtKB-SubCell"/>
</dbReference>
<evidence type="ECO:0000256" key="5">
    <source>
        <dbReference type="ARBA" id="ARBA00022729"/>
    </source>
</evidence>
<evidence type="ECO:0000256" key="12">
    <source>
        <dbReference type="SAM" id="MobiDB-lite"/>
    </source>
</evidence>
<keyword evidence="6" id="KW-0256">Endoplasmic reticulum</keyword>
<dbReference type="Gene3D" id="1.25.10.10">
    <property type="entry name" value="Leucine-rich Repeat Variant"/>
    <property type="match status" value="1"/>
</dbReference>
<evidence type="ECO:0000256" key="7">
    <source>
        <dbReference type="ARBA" id="ARBA00022927"/>
    </source>
</evidence>
<evidence type="ECO:0000256" key="6">
    <source>
        <dbReference type="ARBA" id="ARBA00022824"/>
    </source>
</evidence>
<evidence type="ECO:0000256" key="10">
    <source>
        <dbReference type="ARBA" id="ARBA00037748"/>
    </source>
</evidence>
<feature type="transmembrane region" description="Helical" evidence="13">
    <location>
        <begin position="19"/>
        <end position="36"/>
    </location>
</feature>
<dbReference type="GO" id="GO:0000774">
    <property type="term" value="F:adenyl-nucleotide exchange factor activity"/>
    <property type="evidence" value="ECO:0007669"/>
    <property type="project" value="TreeGrafter"/>
</dbReference>
<evidence type="ECO:0000256" key="9">
    <source>
        <dbReference type="ARBA" id="ARBA00023180"/>
    </source>
</evidence>
<dbReference type="SUPFAM" id="SSF48371">
    <property type="entry name" value="ARM repeat"/>
    <property type="match status" value="1"/>
</dbReference>
<comment type="similarity">
    <text evidence="2">Belongs to the SIL1 family.</text>
</comment>
<keyword evidence="11" id="KW-0175">Coiled coil</keyword>
<comment type="subcellular location">
    <subcellularLocation>
        <location evidence="1">Endoplasmic reticulum lumen</location>
    </subcellularLocation>
</comment>